<organism evidence="3 4">
    <name type="scientific">Actinopolymorpha pittospori</name>
    <dbReference type="NCBI Taxonomy" id="648752"/>
    <lineage>
        <taxon>Bacteria</taxon>
        <taxon>Bacillati</taxon>
        <taxon>Actinomycetota</taxon>
        <taxon>Actinomycetes</taxon>
        <taxon>Propionibacteriales</taxon>
        <taxon>Actinopolymorphaceae</taxon>
        <taxon>Actinopolymorpha</taxon>
    </lineage>
</organism>
<comment type="caution">
    <text evidence="3">The sequence shown here is derived from an EMBL/GenBank/DDBJ whole genome shotgun (WGS) entry which is preliminary data.</text>
</comment>
<sequence>MQVINVRPRAGTIGVFLIVAIALGLIAYFILGVGRPGPTDREYVRAKLHQAVGVPMALPVELPAGYSVPDYYYFLPDDDRMVPVGPDQEVAAAWAVNLEPSHPDLFEHDPPQAQLCVQLLDDPRKPCNVPVGSDPESPEAASGTRVERQVGPVLVVVHAMVDVPEMDEWETVDFTTDLNKVTWLY</sequence>
<evidence type="ECO:0000313" key="4">
    <source>
        <dbReference type="Proteomes" id="UP000638648"/>
    </source>
</evidence>
<reference evidence="3" key="1">
    <citation type="submission" date="2020-10" db="EMBL/GenBank/DDBJ databases">
        <title>Sequencing the genomes of 1000 actinobacteria strains.</title>
        <authorList>
            <person name="Klenk H.-P."/>
        </authorList>
    </citation>
    <scope>NUCLEOTIDE SEQUENCE</scope>
    <source>
        <strain evidence="3">DSM 45354</strain>
    </source>
</reference>
<evidence type="ECO:0000256" key="2">
    <source>
        <dbReference type="SAM" id="Phobius"/>
    </source>
</evidence>
<keyword evidence="2" id="KW-1133">Transmembrane helix</keyword>
<protein>
    <submittedName>
        <fullName evidence="3">Uncharacterized protein</fullName>
    </submittedName>
</protein>
<accession>A0A927RIP3</accession>
<dbReference type="Proteomes" id="UP000638648">
    <property type="component" value="Unassembled WGS sequence"/>
</dbReference>
<dbReference type="AlphaFoldDB" id="A0A927RIP3"/>
<dbReference type="RefSeq" id="WP_192749243.1">
    <property type="nucleotide sequence ID" value="NZ_BAABJL010000114.1"/>
</dbReference>
<evidence type="ECO:0000256" key="1">
    <source>
        <dbReference type="SAM" id="MobiDB-lite"/>
    </source>
</evidence>
<dbReference type="EMBL" id="JADBEM010000001">
    <property type="protein sequence ID" value="MBE1604773.1"/>
    <property type="molecule type" value="Genomic_DNA"/>
</dbReference>
<feature type="transmembrane region" description="Helical" evidence="2">
    <location>
        <begin position="12"/>
        <end position="31"/>
    </location>
</feature>
<keyword evidence="4" id="KW-1185">Reference proteome</keyword>
<proteinExistence type="predicted"/>
<keyword evidence="2" id="KW-0812">Transmembrane</keyword>
<feature type="region of interest" description="Disordered" evidence="1">
    <location>
        <begin position="126"/>
        <end position="146"/>
    </location>
</feature>
<keyword evidence="2" id="KW-0472">Membrane</keyword>
<evidence type="ECO:0000313" key="3">
    <source>
        <dbReference type="EMBL" id="MBE1604773.1"/>
    </source>
</evidence>
<gene>
    <name evidence="3" type="ORF">HEB94_001621</name>
</gene>
<name>A0A927RIP3_9ACTN</name>